<gene>
    <name evidence="2" type="ORF">AVDCRST_MAG89-1993</name>
</gene>
<evidence type="ECO:0000313" key="2">
    <source>
        <dbReference type="EMBL" id="CAA9328085.1"/>
    </source>
</evidence>
<feature type="region of interest" description="Disordered" evidence="1">
    <location>
        <begin position="1"/>
        <end position="190"/>
    </location>
</feature>
<protein>
    <submittedName>
        <fullName evidence="2">Putative hydrolase (HD domain)</fullName>
    </submittedName>
</protein>
<sequence>ARPSQPRRSARADARARGKRKPAPPHVRGRGRLPRLRPHLRRRRGQLWPGRAASRLRLRALARRAPAARRRDAAGARIPRTDRPRHPGPLLRPHRRGARVAPGAHPSRLRRDHGPGHRRRPGAAQPLGDGPGGEVGAQEDEGQAVRRRRRPRRREAGCRGAGRGARRTRAVRHRSHARRGPRAGVGGPGL</sequence>
<feature type="compositionally biased region" description="Basic residues" evidence="1">
    <location>
        <begin position="107"/>
        <end position="121"/>
    </location>
</feature>
<dbReference type="EMBL" id="CADCTV010000423">
    <property type="protein sequence ID" value="CAA9328085.1"/>
    <property type="molecule type" value="Genomic_DNA"/>
</dbReference>
<name>A0A6J4LAG1_9BACT</name>
<proteinExistence type="predicted"/>
<feature type="compositionally biased region" description="Basic residues" evidence="1">
    <location>
        <begin position="17"/>
        <end position="45"/>
    </location>
</feature>
<reference evidence="2" key="1">
    <citation type="submission" date="2020-02" db="EMBL/GenBank/DDBJ databases">
        <authorList>
            <person name="Meier V. D."/>
        </authorList>
    </citation>
    <scope>NUCLEOTIDE SEQUENCE</scope>
    <source>
        <strain evidence="2">AVDCRST_MAG89</strain>
    </source>
</reference>
<feature type="non-terminal residue" evidence="2">
    <location>
        <position position="190"/>
    </location>
</feature>
<dbReference type="AlphaFoldDB" id="A0A6J4LAG1"/>
<evidence type="ECO:0000256" key="1">
    <source>
        <dbReference type="SAM" id="MobiDB-lite"/>
    </source>
</evidence>
<dbReference type="GO" id="GO:0016787">
    <property type="term" value="F:hydrolase activity"/>
    <property type="evidence" value="ECO:0007669"/>
    <property type="project" value="UniProtKB-KW"/>
</dbReference>
<feature type="compositionally biased region" description="Basic residues" evidence="1">
    <location>
        <begin position="164"/>
        <end position="181"/>
    </location>
</feature>
<keyword evidence="2" id="KW-0378">Hydrolase</keyword>
<feature type="non-terminal residue" evidence="2">
    <location>
        <position position="1"/>
    </location>
</feature>
<accession>A0A6J4LAG1</accession>
<feature type="compositionally biased region" description="Basic and acidic residues" evidence="1">
    <location>
        <begin position="69"/>
        <end position="85"/>
    </location>
</feature>
<organism evidence="2">
    <name type="scientific">uncultured Gemmatimonadota bacterium</name>
    <dbReference type="NCBI Taxonomy" id="203437"/>
    <lineage>
        <taxon>Bacteria</taxon>
        <taxon>Pseudomonadati</taxon>
        <taxon>Gemmatimonadota</taxon>
        <taxon>environmental samples</taxon>
    </lineage>
</organism>
<feature type="compositionally biased region" description="Basic residues" evidence="1">
    <location>
        <begin position="54"/>
        <end position="68"/>
    </location>
</feature>